<protein>
    <submittedName>
        <fullName evidence="2">Uncharacterized protein</fullName>
    </submittedName>
</protein>
<gene>
    <name evidence="2" type="ORF">WJX84_002208</name>
</gene>
<evidence type="ECO:0000313" key="3">
    <source>
        <dbReference type="Proteomes" id="UP001485043"/>
    </source>
</evidence>
<accession>A0AAW1SUL6</accession>
<reference evidence="2 3" key="1">
    <citation type="journal article" date="2024" name="Nat. Commun.">
        <title>Phylogenomics reveals the evolutionary origins of lichenization in chlorophyte algae.</title>
        <authorList>
            <person name="Puginier C."/>
            <person name="Libourel C."/>
            <person name="Otte J."/>
            <person name="Skaloud P."/>
            <person name="Haon M."/>
            <person name="Grisel S."/>
            <person name="Petersen M."/>
            <person name="Berrin J.G."/>
            <person name="Delaux P.M."/>
            <person name="Dal Grande F."/>
            <person name="Keller J."/>
        </authorList>
    </citation>
    <scope>NUCLEOTIDE SEQUENCE [LARGE SCALE GENOMIC DNA]</scope>
    <source>
        <strain evidence="2 3">SAG 2523</strain>
    </source>
</reference>
<dbReference type="Proteomes" id="UP001485043">
    <property type="component" value="Unassembled WGS sequence"/>
</dbReference>
<dbReference type="AlphaFoldDB" id="A0AAW1SUL6"/>
<proteinExistence type="predicted"/>
<evidence type="ECO:0000313" key="2">
    <source>
        <dbReference type="EMBL" id="KAK9857633.1"/>
    </source>
</evidence>
<feature type="compositionally biased region" description="Low complexity" evidence="1">
    <location>
        <begin position="264"/>
        <end position="281"/>
    </location>
</feature>
<feature type="region of interest" description="Disordered" evidence="1">
    <location>
        <begin position="221"/>
        <end position="301"/>
    </location>
</feature>
<sequence>MTSAVRLSLVHWIAGDQSGASDLILVKSRNLKRAQISQKPAIGMDGMELLPPKQGEWARSPVCGSPVSVLDPICPAVFQAPVKLFGKPCISYLGHPSGRDVARLHLLIRRMTTCLLGAEESEADTFPGFRESFVLAFEELFCQAARPDKATAVAELGETLLLLLERVADGDVNGLVARYKDGAWGGIPDQSRAALAEENFVLRSHLANLGWTEEMMTSTNLAAPAPSAEEPAAEQQQQQLRQRAGVGDSATSIPLQPQEPPPVSQSAAAAEAFVQSAQAASRVSEVAEPSAPPMLDDEPQSPASIRGGAVPAVMPTKNPNLSPLYTYASPEHRRQLLLTARQRSGVLAPTAPQELGIFGSGGRNAKVMGLPLSIDDDINDSPGDAGGLIPAIHASSTATSAAVASNDLHEAEAEAEDEDNVDMSEDGDGDDDDDEDEDGNSSDDDMTEATTGVAAVESILEADDAQSHSERPHFRFDGKGSPPWDMRSSTTAASMQEVSSHPLPGIAVQAPSSFIQHSDDDTEDFADAASAAGSSSQGFSTPTSFLTAASSLADGEDMSSVASGPLFTGLAGESMPWPPAPFKLEVSQVNTQNSSSGSWTIHVA</sequence>
<keyword evidence="3" id="KW-1185">Reference proteome</keyword>
<feature type="region of interest" description="Disordered" evidence="1">
    <location>
        <begin position="462"/>
        <end position="499"/>
    </location>
</feature>
<feature type="compositionally biased region" description="Acidic residues" evidence="1">
    <location>
        <begin position="413"/>
        <end position="447"/>
    </location>
</feature>
<evidence type="ECO:0000256" key="1">
    <source>
        <dbReference type="SAM" id="MobiDB-lite"/>
    </source>
</evidence>
<dbReference type="EMBL" id="JALJOV010000954">
    <property type="protein sequence ID" value="KAK9857633.1"/>
    <property type="molecule type" value="Genomic_DNA"/>
</dbReference>
<name>A0AAW1SUL6_9CHLO</name>
<organism evidence="2 3">
    <name type="scientific">Apatococcus fuscideae</name>
    <dbReference type="NCBI Taxonomy" id="2026836"/>
    <lineage>
        <taxon>Eukaryota</taxon>
        <taxon>Viridiplantae</taxon>
        <taxon>Chlorophyta</taxon>
        <taxon>core chlorophytes</taxon>
        <taxon>Trebouxiophyceae</taxon>
        <taxon>Chlorellales</taxon>
        <taxon>Chlorellaceae</taxon>
        <taxon>Apatococcus</taxon>
    </lineage>
</organism>
<feature type="region of interest" description="Disordered" evidence="1">
    <location>
        <begin position="401"/>
        <end position="449"/>
    </location>
</feature>
<comment type="caution">
    <text evidence="2">The sequence shown here is derived from an EMBL/GenBank/DDBJ whole genome shotgun (WGS) entry which is preliminary data.</text>
</comment>
<feature type="compositionally biased region" description="Polar residues" evidence="1">
    <location>
        <begin position="487"/>
        <end position="499"/>
    </location>
</feature>
<feature type="compositionally biased region" description="Basic and acidic residues" evidence="1">
    <location>
        <begin position="465"/>
        <end position="478"/>
    </location>
</feature>
<feature type="compositionally biased region" description="Low complexity" evidence="1">
    <location>
        <begin position="221"/>
        <end position="244"/>
    </location>
</feature>